<dbReference type="EMBL" id="JH600070">
    <property type="protein sequence ID" value="EIJ41616.1"/>
    <property type="molecule type" value="Genomic_DNA"/>
</dbReference>
<keyword evidence="8 12" id="KW-0067">ATP-binding</keyword>
<dbReference type="FunFam" id="3.30.930.10:FF:000004">
    <property type="entry name" value="Alanine--tRNA ligase"/>
    <property type="match status" value="1"/>
</dbReference>
<comment type="catalytic activity">
    <reaction evidence="12">
        <text>tRNA(Ala) + L-alanine + ATP = L-alanyl-tRNA(Ala) + AMP + diphosphate</text>
        <dbReference type="Rhea" id="RHEA:12540"/>
        <dbReference type="Rhea" id="RHEA-COMP:9657"/>
        <dbReference type="Rhea" id="RHEA-COMP:9923"/>
        <dbReference type="ChEBI" id="CHEBI:30616"/>
        <dbReference type="ChEBI" id="CHEBI:33019"/>
        <dbReference type="ChEBI" id="CHEBI:57972"/>
        <dbReference type="ChEBI" id="CHEBI:78442"/>
        <dbReference type="ChEBI" id="CHEBI:78497"/>
        <dbReference type="ChEBI" id="CHEBI:456215"/>
        <dbReference type="EC" id="6.1.1.7"/>
    </reaction>
</comment>
<evidence type="ECO:0000256" key="3">
    <source>
        <dbReference type="ARBA" id="ARBA00022555"/>
    </source>
</evidence>
<comment type="function">
    <text evidence="12">Catalyzes the attachment of alanine to tRNA(Ala) in a two-step reaction: alanine is first activated by ATP to form Ala-AMP and then transferred to the acceptor end of tRNA(Ala). Also edits incorrectly charged Ser-tRNA(Ala) and Gly-tRNA(Ala) via its editing domain.</text>
</comment>
<feature type="domain" description="Alanyl-transfer RNA synthetases family profile" evidence="15">
    <location>
        <begin position="2"/>
        <end position="702"/>
    </location>
</feature>
<dbReference type="FunFam" id="3.30.980.10:FF:000004">
    <property type="entry name" value="Alanine--tRNA ligase, cytoplasmic"/>
    <property type="match status" value="1"/>
</dbReference>
<dbReference type="Gene3D" id="6.10.250.550">
    <property type="match status" value="1"/>
</dbReference>
<accession>I3CDC3</accession>
<dbReference type="Gene3D" id="3.30.54.20">
    <property type="match status" value="1"/>
</dbReference>
<evidence type="ECO:0000256" key="12">
    <source>
        <dbReference type="HAMAP-Rule" id="MF_00036"/>
    </source>
</evidence>
<protein>
    <recommendedName>
        <fullName evidence="12">Alanine--tRNA ligase</fullName>
        <ecNumber evidence="12">6.1.1.7</ecNumber>
    </recommendedName>
    <alternativeName>
        <fullName evidence="12">Alanyl-tRNA synthetase</fullName>
        <shortName evidence="12">AlaRS</shortName>
    </alternativeName>
</protein>
<feature type="binding site" evidence="12">
    <location>
        <position position="560"/>
    </location>
    <ligand>
        <name>Zn(2+)</name>
        <dbReference type="ChEBI" id="CHEBI:29105"/>
    </ligand>
</feature>
<evidence type="ECO:0000256" key="13">
    <source>
        <dbReference type="SAM" id="Coils"/>
    </source>
</evidence>
<dbReference type="FunFam" id="2.40.30.130:FF:000001">
    <property type="entry name" value="Alanine--tRNA ligase"/>
    <property type="match status" value="1"/>
</dbReference>
<keyword evidence="17" id="KW-1185">Reference proteome</keyword>
<dbReference type="FunFam" id="3.30.54.20:FF:000001">
    <property type="entry name" value="Alanine--tRNA ligase"/>
    <property type="match status" value="1"/>
</dbReference>
<comment type="subcellular location">
    <subcellularLocation>
        <location evidence="1 12">Cytoplasm</location>
    </subcellularLocation>
</comment>
<dbReference type="Proteomes" id="UP000005744">
    <property type="component" value="Unassembled WGS sequence"/>
</dbReference>
<keyword evidence="11 12" id="KW-0030">Aminoacyl-tRNA synthetase</keyword>
<dbReference type="InterPro" id="IPR045864">
    <property type="entry name" value="aa-tRNA-synth_II/BPL/LPL"/>
</dbReference>
<evidence type="ECO:0000256" key="14">
    <source>
        <dbReference type="SAM" id="MobiDB-lite"/>
    </source>
</evidence>
<sequence>MISVIELRQKFLNYFASKGHTIVSSSPLVPGNDPTLLFTNAGMVQFKDTFLGLEKRDYKRAVTCQRCVRAGGKHNDLENVGYTARHHTFFEMLGNFSFGDYFKREAIQFAWEFLTKELGLPPEKLWVTVYEEDREAEDIWLKEMKIDPTRFSRCGKHSNFWMMGDTGPCGPCSEIFYDHGEGIFGGPPGSPDEDGDRYIEIWNLVFMQFNRDTNGTLTPLPHPSVDTGMGLERLAAVLQHVHSNYEIDLFQALLKAVGEITNRSDYSNSSLRVIADHIRACAFLIVDGVIPSNEGRGYVLRRIIRRAVRHGYKLGLHEPFFYRLVAALDKEMGAAYPELRQATDLVSRLLKQEEERFAETLSHGMVLLNEAMQHLKGSTVIAGEVVFKLYDTYGFPTDLTADIAREHQLSIDAEGFERCMNEQRTRAREAGHFKVDLSNVALTADCQSTFTGYEAVAGEGTITALFLDGHEVEQLNAGQTGQIILDQTPFYAESGGQAGDKGQLSNVNALFTVSDTQKIGHANAHIGKLTQGTLRKGDKLQAQIDVVARQATARHHSATHLLHAALRQVLGEHVKQKGSSVDAERLRFDFSHYEAITPEQLAQIERIVNEKILNNSVVQTKVMNLDDAVKSGAMALFGEKYEDDVRVLSMADNFSVELCGGTHVQRVGDIGLFKILSESGVAAGVRRIEAIAGTQTLAWVSETEQHLNHVLSTLKTSRDGLDNRLQQLLEQIRNSEKELSRLQSKLASSQGDDLAGKAIDINGVHVLAQRLDNVDVKQLRETLDQLKNKLASAVIVLAAVKEDKVSLVAGVTADVMGKVKAGDLVNHVAQQVGGKGGGRPDMAQAGGSDPKPLPQALSSVAEWVKERL</sequence>
<dbReference type="CDD" id="cd00673">
    <property type="entry name" value="AlaRS_core"/>
    <property type="match status" value="1"/>
</dbReference>
<evidence type="ECO:0000256" key="2">
    <source>
        <dbReference type="ARBA" id="ARBA00008226"/>
    </source>
</evidence>
<dbReference type="GO" id="GO:0008270">
    <property type="term" value="F:zinc ion binding"/>
    <property type="evidence" value="ECO:0007669"/>
    <property type="project" value="UniProtKB-UniRule"/>
</dbReference>
<dbReference type="AlphaFoldDB" id="I3CDC3"/>
<evidence type="ECO:0000256" key="11">
    <source>
        <dbReference type="ARBA" id="ARBA00023146"/>
    </source>
</evidence>
<dbReference type="GO" id="GO:0005524">
    <property type="term" value="F:ATP binding"/>
    <property type="evidence" value="ECO:0007669"/>
    <property type="project" value="UniProtKB-UniRule"/>
</dbReference>
<dbReference type="PANTHER" id="PTHR11777">
    <property type="entry name" value="ALANYL-TRNA SYNTHETASE"/>
    <property type="match status" value="1"/>
</dbReference>
<gene>
    <name evidence="12" type="primary">alaS</name>
    <name evidence="16" type="ORF">BegalDRAFT_0704</name>
</gene>
<dbReference type="Pfam" id="PF07973">
    <property type="entry name" value="tRNA_SAD"/>
    <property type="match status" value="1"/>
</dbReference>
<dbReference type="GO" id="GO:0000049">
    <property type="term" value="F:tRNA binding"/>
    <property type="evidence" value="ECO:0007669"/>
    <property type="project" value="UniProtKB-KW"/>
</dbReference>
<dbReference type="eggNOG" id="COG0013">
    <property type="taxonomic scope" value="Bacteria"/>
</dbReference>
<evidence type="ECO:0000313" key="17">
    <source>
        <dbReference type="Proteomes" id="UP000005744"/>
    </source>
</evidence>
<evidence type="ECO:0000256" key="4">
    <source>
        <dbReference type="ARBA" id="ARBA00022598"/>
    </source>
</evidence>
<reference evidence="16 17" key="1">
    <citation type="submission" date="2011-11" db="EMBL/GenBank/DDBJ databases">
        <title>Improved High-Quality Draft sequence of Beggiatoa alba B18lD.</title>
        <authorList>
            <consortium name="US DOE Joint Genome Institute"/>
            <person name="Lucas S."/>
            <person name="Han J."/>
            <person name="Lapidus A."/>
            <person name="Cheng J.-F."/>
            <person name="Goodwin L."/>
            <person name="Pitluck S."/>
            <person name="Peters L."/>
            <person name="Mikhailova N."/>
            <person name="Held B."/>
            <person name="Detter J.C."/>
            <person name="Han C."/>
            <person name="Tapia R."/>
            <person name="Land M."/>
            <person name="Hauser L."/>
            <person name="Kyrpides N."/>
            <person name="Ivanova N."/>
            <person name="Pagani I."/>
            <person name="Samuel K."/>
            <person name="Teske A."/>
            <person name="Mueller J."/>
            <person name="Woyke T."/>
        </authorList>
    </citation>
    <scope>NUCLEOTIDE SEQUENCE [LARGE SCALE GENOMIC DNA]</scope>
    <source>
        <strain evidence="16 17">B18LD</strain>
    </source>
</reference>
<dbReference type="Pfam" id="PF02272">
    <property type="entry name" value="DHHA1"/>
    <property type="match status" value="1"/>
</dbReference>
<evidence type="ECO:0000256" key="5">
    <source>
        <dbReference type="ARBA" id="ARBA00022723"/>
    </source>
</evidence>
<keyword evidence="6 12" id="KW-0547">Nucleotide-binding</keyword>
<dbReference type="GO" id="GO:0005829">
    <property type="term" value="C:cytosol"/>
    <property type="evidence" value="ECO:0007669"/>
    <property type="project" value="TreeGrafter"/>
</dbReference>
<name>I3CDC3_9GAMM</name>
<dbReference type="InterPro" id="IPR018162">
    <property type="entry name" value="Ala-tRNA-ligase_IIc_anticod-bd"/>
</dbReference>
<evidence type="ECO:0000313" key="16">
    <source>
        <dbReference type="EMBL" id="EIJ41616.1"/>
    </source>
</evidence>
<dbReference type="GO" id="GO:0006419">
    <property type="term" value="P:alanyl-tRNA aminoacylation"/>
    <property type="evidence" value="ECO:0007669"/>
    <property type="project" value="UniProtKB-UniRule"/>
</dbReference>
<evidence type="ECO:0000256" key="8">
    <source>
        <dbReference type="ARBA" id="ARBA00022840"/>
    </source>
</evidence>
<keyword evidence="3 12" id="KW-0820">tRNA-binding</keyword>
<dbReference type="GO" id="GO:0002161">
    <property type="term" value="F:aminoacyl-tRNA deacylase activity"/>
    <property type="evidence" value="ECO:0007669"/>
    <property type="project" value="TreeGrafter"/>
</dbReference>
<dbReference type="InterPro" id="IPR018165">
    <property type="entry name" value="Ala-tRNA-synth_IIc_core"/>
</dbReference>
<dbReference type="InterPro" id="IPR050058">
    <property type="entry name" value="Ala-tRNA_ligase"/>
</dbReference>
<organism evidence="16 17">
    <name type="scientific">Beggiatoa alba B18LD</name>
    <dbReference type="NCBI Taxonomy" id="395493"/>
    <lineage>
        <taxon>Bacteria</taxon>
        <taxon>Pseudomonadati</taxon>
        <taxon>Pseudomonadota</taxon>
        <taxon>Gammaproteobacteria</taxon>
        <taxon>Thiotrichales</taxon>
        <taxon>Thiotrichaceae</taxon>
        <taxon>Beggiatoa</taxon>
    </lineage>
</organism>
<dbReference type="Gene3D" id="3.30.930.10">
    <property type="entry name" value="Bira Bifunctional Protein, Domain 2"/>
    <property type="match status" value="1"/>
</dbReference>
<keyword evidence="5 12" id="KW-0479">Metal-binding</keyword>
<feature type="coiled-coil region" evidence="13">
    <location>
        <begin position="776"/>
        <end position="803"/>
    </location>
</feature>
<dbReference type="InterPro" id="IPR018163">
    <property type="entry name" value="Thr/Ala-tRNA-synth_IIc_edit"/>
</dbReference>
<keyword evidence="10 12" id="KW-0648">Protein biosynthesis</keyword>
<dbReference type="GO" id="GO:0045892">
    <property type="term" value="P:negative regulation of DNA-templated transcription"/>
    <property type="evidence" value="ECO:0007669"/>
    <property type="project" value="TreeGrafter"/>
</dbReference>
<dbReference type="EC" id="6.1.1.7" evidence="12"/>
<comment type="cofactor">
    <cofactor evidence="12">
        <name>Zn(2+)</name>
        <dbReference type="ChEBI" id="CHEBI:29105"/>
    </cofactor>
    <text evidence="12">Binds 1 zinc ion per subunit.</text>
</comment>
<feature type="binding site" evidence="12">
    <location>
        <position position="556"/>
    </location>
    <ligand>
        <name>Zn(2+)</name>
        <dbReference type="ChEBI" id="CHEBI:29105"/>
    </ligand>
</feature>
<dbReference type="InterPro" id="IPR002318">
    <property type="entry name" value="Ala-tRNA-lgiase_IIc"/>
</dbReference>
<dbReference type="SUPFAM" id="SSF101353">
    <property type="entry name" value="Putative anticodon-binding domain of alanyl-tRNA synthetase (AlaRS)"/>
    <property type="match status" value="1"/>
</dbReference>
<dbReference type="Gene3D" id="3.30.980.10">
    <property type="entry name" value="Threonyl-trna Synthetase, Chain A, domain 2"/>
    <property type="match status" value="1"/>
</dbReference>
<dbReference type="OrthoDB" id="9803884at2"/>
<dbReference type="InterPro" id="IPR009000">
    <property type="entry name" value="Transl_B-barrel_sf"/>
</dbReference>
<dbReference type="HOGENOM" id="CLU_004485_1_1_6"/>
<dbReference type="FunFam" id="3.10.310.40:FF:000001">
    <property type="entry name" value="Alanine--tRNA ligase"/>
    <property type="match status" value="1"/>
</dbReference>
<dbReference type="Pfam" id="PF01411">
    <property type="entry name" value="tRNA-synt_2c"/>
    <property type="match status" value="1"/>
</dbReference>
<dbReference type="PROSITE" id="PS50860">
    <property type="entry name" value="AA_TRNA_LIGASE_II_ALA"/>
    <property type="match status" value="1"/>
</dbReference>
<keyword evidence="9 12" id="KW-0694">RNA-binding</keyword>
<dbReference type="RefSeq" id="WP_002683702.1">
    <property type="nucleotide sequence ID" value="NZ_JH600070.1"/>
</dbReference>
<dbReference type="STRING" id="395493.BegalDRAFT_0704"/>
<comment type="domain">
    <text evidence="12">Consists of three domains; the N-terminal catalytic domain, the editing domain and the C-terminal C-Ala domain. The editing domain removes incorrectly charged amino acids, while the C-Ala domain, along with tRNA(Ala), serves as a bridge to cooperatively bring together the editing and aminoacylation centers thus stimulating deacylation of misacylated tRNAs.</text>
</comment>
<evidence type="ECO:0000256" key="10">
    <source>
        <dbReference type="ARBA" id="ARBA00022917"/>
    </source>
</evidence>
<keyword evidence="13" id="KW-0175">Coiled coil</keyword>
<keyword evidence="12" id="KW-0963">Cytoplasm</keyword>
<comment type="similarity">
    <text evidence="2 12">Belongs to the class-II aminoacyl-tRNA synthetase family.</text>
</comment>
<dbReference type="InterPro" id="IPR012947">
    <property type="entry name" value="tRNA_SAD"/>
</dbReference>
<dbReference type="Gene3D" id="2.40.30.130">
    <property type="match status" value="1"/>
</dbReference>
<dbReference type="SMART" id="SM00863">
    <property type="entry name" value="tRNA_SAD"/>
    <property type="match status" value="1"/>
</dbReference>
<feature type="coiled-coil region" evidence="13">
    <location>
        <begin position="711"/>
        <end position="752"/>
    </location>
</feature>
<proteinExistence type="inferred from homology"/>
<dbReference type="GO" id="GO:0004813">
    <property type="term" value="F:alanine-tRNA ligase activity"/>
    <property type="evidence" value="ECO:0007669"/>
    <property type="project" value="UniProtKB-UniRule"/>
</dbReference>
<dbReference type="PANTHER" id="PTHR11777:SF9">
    <property type="entry name" value="ALANINE--TRNA LIGASE, CYTOPLASMIC"/>
    <property type="match status" value="1"/>
</dbReference>
<feature type="binding site" evidence="12">
    <location>
        <position position="659"/>
    </location>
    <ligand>
        <name>Zn(2+)</name>
        <dbReference type="ChEBI" id="CHEBI:29105"/>
    </ligand>
</feature>
<dbReference type="HAMAP" id="MF_00036_B">
    <property type="entry name" value="Ala_tRNA_synth_B"/>
    <property type="match status" value="1"/>
</dbReference>
<evidence type="ECO:0000259" key="15">
    <source>
        <dbReference type="PROSITE" id="PS50860"/>
    </source>
</evidence>
<feature type="region of interest" description="Disordered" evidence="14">
    <location>
        <begin position="831"/>
        <end position="856"/>
    </location>
</feature>
<evidence type="ECO:0000256" key="1">
    <source>
        <dbReference type="ARBA" id="ARBA00004496"/>
    </source>
</evidence>
<dbReference type="InterPro" id="IPR023033">
    <property type="entry name" value="Ala_tRNA_ligase_euk/bac"/>
</dbReference>
<dbReference type="InterPro" id="IPR003156">
    <property type="entry name" value="DHHA1_dom"/>
</dbReference>
<dbReference type="NCBIfam" id="TIGR00344">
    <property type="entry name" value="alaS"/>
    <property type="match status" value="1"/>
</dbReference>
<dbReference type="SUPFAM" id="SSF50447">
    <property type="entry name" value="Translation proteins"/>
    <property type="match status" value="1"/>
</dbReference>
<evidence type="ECO:0000256" key="6">
    <source>
        <dbReference type="ARBA" id="ARBA00022741"/>
    </source>
</evidence>
<keyword evidence="4 12" id="KW-0436">Ligase</keyword>
<dbReference type="Gene3D" id="3.10.310.40">
    <property type="match status" value="1"/>
</dbReference>
<dbReference type="InterPro" id="IPR018164">
    <property type="entry name" value="Ala-tRNA-synth_IIc_N"/>
</dbReference>
<evidence type="ECO:0000256" key="7">
    <source>
        <dbReference type="ARBA" id="ARBA00022833"/>
    </source>
</evidence>
<dbReference type="PRINTS" id="PR00980">
    <property type="entry name" value="TRNASYNTHALA"/>
</dbReference>
<evidence type="ECO:0000256" key="9">
    <source>
        <dbReference type="ARBA" id="ARBA00022884"/>
    </source>
</evidence>
<dbReference type="SUPFAM" id="SSF55681">
    <property type="entry name" value="Class II aaRS and biotin synthetases"/>
    <property type="match status" value="1"/>
</dbReference>
<feature type="binding site" evidence="12">
    <location>
        <position position="663"/>
    </location>
    <ligand>
        <name>Zn(2+)</name>
        <dbReference type="ChEBI" id="CHEBI:29105"/>
    </ligand>
</feature>
<keyword evidence="7 12" id="KW-0862">Zinc</keyword>
<dbReference type="SUPFAM" id="SSF55186">
    <property type="entry name" value="ThrRS/AlaRS common domain"/>
    <property type="match status" value="1"/>
</dbReference>